<feature type="domain" description="Peptidase S9 prolyl oligopeptidase catalytic" evidence="3">
    <location>
        <begin position="386"/>
        <end position="589"/>
    </location>
</feature>
<dbReference type="PANTHER" id="PTHR42776">
    <property type="entry name" value="SERINE PEPTIDASE S9 FAMILY MEMBER"/>
    <property type="match status" value="1"/>
</dbReference>
<reference evidence="4 5" key="1">
    <citation type="submission" date="2024-10" db="EMBL/GenBank/DDBJ databases">
        <title>The Natural Products Discovery Center: Release of the First 8490 Sequenced Strains for Exploring Actinobacteria Biosynthetic Diversity.</title>
        <authorList>
            <person name="Kalkreuter E."/>
            <person name="Kautsar S.A."/>
            <person name="Yang D."/>
            <person name="Bader C.D."/>
            <person name="Teijaro C.N."/>
            <person name="Fluegel L."/>
            <person name="Davis C.M."/>
            <person name="Simpson J.R."/>
            <person name="Lauterbach L."/>
            <person name="Steele A.D."/>
            <person name="Gui C."/>
            <person name="Meng S."/>
            <person name="Li G."/>
            <person name="Viehrig K."/>
            <person name="Ye F."/>
            <person name="Su P."/>
            <person name="Kiefer A.F."/>
            <person name="Nichols A."/>
            <person name="Cepeda A.J."/>
            <person name="Yan W."/>
            <person name="Fan B."/>
            <person name="Jiang Y."/>
            <person name="Adhikari A."/>
            <person name="Zheng C.-J."/>
            <person name="Schuster L."/>
            <person name="Cowan T.M."/>
            <person name="Smanski M.J."/>
            <person name="Chevrette M.G."/>
            <person name="De Carvalho L.P.S."/>
            <person name="Shen B."/>
        </authorList>
    </citation>
    <scope>NUCLEOTIDE SEQUENCE [LARGE SCALE GENOMIC DNA]</scope>
    <source>
        <strain evidence="4 5">NPDC053399</strain>
    </source>
</reference>
<dbReference type="Proteomes" id="UP001614394">
    <property type="component" value="Unassembled WGS sequence"/>
</dbReference>
<accession>A0ABW8C264</accession>
<dbReference type="Gene3D" id="2.130.10.10">
    <property type="entry name" value="YVTN repeat-like/Quinoprotein amine dehydrogenase"/>
    <property type="match status" value="1"/>
</dbReference>
<evidence type="ECO:0000256" key="2">
    <source>
        <dbReference type="SAM" id="MobiDB-lite"/>
    </source>
</evidence>
<evidence type="ECO:0000259" key="3">
    <source>
        <dbReference type="Pfam" id="PF00326"/>
    </source>
</evidence>
<dbReference type="InterPro" id="IPR029058">
    <property type="entry name" value="AB_hydrolase_fold"/>
</dbReference>
<organism evidence="4 5">
    <name type="scientific">Streptomyces fildesensis</name>
    <dbReference type="NCBI Taxonomy" id="375757"/>
    <lineage>
        <taxon>Bacteria</taxon>
        <taxon>Bacillati</taxon>
        <taxon>Actinomycetota</taxon>
        <taxon>Actinomycetes</taxon>
        <taxon>Kitasatosporales</taxon>
        <taxon>Streptomycetaceae</taxon>
        <taxon>Streptomyces</taxon>
    </lineage>
</organism>
<dbReference type="SUPFAM" id="SSF53474">
    <property type="entry name" value="alpha/beta-Hydrolases"/>
    <property type="match status" value="1"/>
</dbReference>
<proteinExistence type="predicted"/>
<evidence type="ECO:0000313" key="4">
    <source>
        <dbReference type="EMBL" id="MFI9100203.1"/>
    </source>
</evidence>
<keyword evidence="5" id="KW-1185">Reference proteome</keyword>
<comment type="caution">
    <text evidence="4">The sequence shown here is derived from an EMBL/GenBank/DDBJ whole genome shotgun (WGS) entry which is preliminary data.</text>
</comment>
<gene>
    <name evidence="4" type="ORF">ACIGXA_06740</name>
</gene>
<dbReference type="Pfam" id="PF00326">
    <property type="entry name" value="Peptidase_S9"/>
    <property type="match status" value="1"/>
</dbReference>
<evidence type="ECO:0000256" key="1">
    <source>
        <dbReference type="ARBA" id="ARBA00022801"/>
    </source>
</evidence>
<evidence type="ECO:0000313" key="5">
    <source>
        <dbReference type="Proteomes" id="UP001614394"/>
    </source>
</evidence>
<feature type="region of interest" description="Disordered" evidence="2">
    <location>
        <begin position="592"/>
        <end position="628"/>
    </location>
</feature>
<dbReference type="SUPFAM" id="SSF82171">
    <property type="entry name" value="DPP6 N-terminal domain-like"/>
    <property type="match status" value="1"/>
</dbReference>
<dbReference type="InterPro" id="IPR015943">
    <property type="entry name" value="WD40/YVTN_repeat-like_dom_sf"/>
</dbReference>
<dbReference type="Gene3D" id="3.40.50.1820">
    <property type="entry name" value="alpha/beta hydrolase"/>
    <property type="match status" value="1"/>
</dbReference>
<dbReference type="PANTHER" id="PTHR42776:SF27">
    <property type="entry name" value="DIPEPTIDYL PEPTIDASE FAMILY MEMBER 6"/>
    <property type="match status" value="1"/>
</dbReference>
<sequence>MSDLPAVPATPVGRDSGLGYQVYRPVLPATCRRSPGRMVLTGDVDGRCEVFAWDAATGAARQVTDRPYGTLLYAIDADAVIWWFDEDRNGRGTWRIQPFAGGPDTPGLTGTGPGRPCGLAVSDGGTVALGLGDEHGLRVHLGPRGGAGREVLRTDGHGLLVDLAPAGDVLAVARGAAGKDAVTLLTPDGAVVETLPGTDGRLWALGFAPGRTTPELLLVAERDGRYVIATWRADTGLELHRWCSFDTEITARWCPEDRTVLVRQDRHGRSRLVTADLDRRELAPVAVPVGTVLDAAPQPGGDVHYLWTDALTPPRTRSLLGAPLPGLEAVPPPIAGRADDVWTPGPDGPVHTLLTVPSGTTGPYPLVFLVHGGPAAHDRDAYDPAVHSLVESGFAVARVNYRGSTGYGPRWRAAYGQGVGLTQVADLALVRADLVRRGIARADAIGLWGTSWGGYLVLLALGTRPDLWQAAVAVKPLADCATAFAAGTPALRALDTELFGGTPLEVPEIYARSSPSTYAAAVRAPLLVVAATQDAKCPPEQVETYLAALRASGVRHDALWLDSGHDGHDGGDHVQVLHRALVFLDRHLRGPRRPPRAAYEELPAPSGVGARGPAAEAAVPTRRNAERR</sequence>
<name>A0ABW8C264_9ACTN</name>
<keyword evidence="1 4" id="KW-0378">Hydrolase</keyword>
<dbReference type="RefSeq" id="WP_399645165.1">
    <property type="nucleotide sequence ID" value="NZ_JBITYG010000002.1"/>
</dbReference>
<dbReference type="EMBL" id="JBITYG010000002">
    <property type="protein sequence ID" value="MFI9100203.1"/>
    <property type="molecule type" value="Genomic_DNA"/>
</dbReference>
<protein>
    <submittedName>
        <fullName evidence="4">Alpha/beta fold hydrolase</fullName>
    </submittedName>
</protein>
<dbReference type="InterPro" id="IPR001375">
    <property type="entry name" value="Peptidase_S9_cat"/>
</dbReference>
<dbReference type="GO" id="GO:0016787">
    <property type="term" value="F:hydrolase activity"/>
    <property type="evidence" value="ECO:0007669"/>
    <property type="project" value="UniProtKB-KW"/>
</dbReference>